<dbReference type="Gene3D" id="2.40.170.20">
    <property type="entry name" value="TonB-dependent receptor, beta-barrel domain"/>
    <property type="match status" value="1"/>
</dbReference>
<protein>
    <recommendedName>
        <fullName evidence="7">TonB dependent receptor</fullName>
    </recommendedName>
</protein>
<evidence type="ECO:0000256" key="2">
    <source>
        <dbReference type="ARBA" id="ARBA00023136"/>
    </source>
</evidence>
<evidence type="ECO:0000313" key="6">
    <source>
        <dbReference type="Proteomes" id="UP000254808"/>
    </source>
</evidence>
<keyword evidence="6" id="KW-1185">Reference proteome</keyword>
<keyword evidence="4" id="KW-0732">Signal</keyword>
<feature type="signal peptide" evidence="4">
    <location>
        <begin position="1"/>
        <end position="18"/>
    </location>
</feature>
<evidence type="ECO:0008006" key="7">
    <source>
        <dbReference type="Google" id="ProtNLM"/>
    </source>
</evidence>
<dbReference type="OrthoDB" id="1522212at2"/>
<name>A0A345UJE5_9BACT</name>
<sequence>MRLHFPLLLLFVCTLFFAPEVFGQTQDTRDDRAALLPDIDAQDIEIRGDFRARFPGISRQPILGFSPTPRVFRIDPNRLPFMETPEEVMASFPLSQLEPNLGPERQLTEIPQQSLLYATAGFGNYVSPEAKAYFSLPLSDRMRLSGNLDWLSSEGHLEEGSVAGAFRRAQGEATLSTRLTTNGNLLASVRGRSDFADLQDRLFNTVPIDLYVIDGRSSFDKLGASLGWVSQRSVHDRFEAFVHYDRSTFESSAERERFRPRTGYRAEADEHRFGAQSAFSWAGRQIGHVFLVEAEFDAALYETKAGWFTDVPLADKLERDWFVAGAAAYWQNELFTGDRLKAGVRFFSGHDPVQEATFMVYPYVNWQYRRTGSLEMEAEVSGYMRNSGLEPLVKGNRTLAVPNSLQNERTFYGNFQASYRFDALITATAGLHAAYTLRPVMYAPNAQFDGSTSWVQPEDLFLIRPSVGAALNLRPRLLTLYADAHYNITEMSKAAIPTAADTDTFAGLENYRITAGVRSTPFEHANISLWADLIGTRKALVAETAGDGFFYRNTGSVFLLNARAEYRIDGRIGFYLKTLNMLNQSYEIWDGYQERGIQVFGGLSVRL</sequence>
<feature type="chain" id="PRO_5016641623" description="TonB dependent receptor" evidence="4">
    <location>
        <begin position="19"/>
        <end position="607"/>
    </location>
</feature>
<gene>
    <name evidence="5" type="ORF">CYPRO_1341</name>
</gene>
<dbReference type="AlphaFoldDB" id="A0A345UJE5"/>
<dbReference type="Proteomes" id="UP000254808">
    <property type="component" value="Chromosome"/>
</dbReference>
<accession>A0A345UJE5</accession>
<reference evidence="5 6" key="1">
    <citation type="submission" date="2018-03" db="EMBL/GenBank/DDBJ databases">
        <title>Phenotypic and genomic properties of Cyclonatronum proteinivorum gen. nov., sp. nov., a haloalkaliphilic bacteroidete from soda lakes possessing Na+-translocating rhodopsin.</title>
        <authorList>
            <person name="Toshchakov S.V."/>
            <person name="Korzhenkov A."/>
            <person name="Samarov N.I."/>
            <person name="Kublanov I.V."/>
            <person name="Muntyan M.S."/>
            <person name="Sorokin D.Y."/>
        </authorList>
    </citation>
    <scope>NUCLEOTIDE SEQUENCE [LARGE SCALE GENOMIC DNA]</scope>
    <source>
        <strain evidence="5 6">Omega</strain>
    </source>
</reference>
<proteinExistence type="predicted"/>
<dbReference type="EMBL" id="CP027806">
    <property type="protein sequence ID" value="AXJ00597.1"/>
    <property type="molecule type" value="Genomic_DNA"/>
</dbReference>
<keyword evidence="3" id="KW-0998">Cell outer membrane</keyword>
<dbReference type="GO" id="GO:0009279">
    <property type="term" value="C:cell outer membrane"/>
    <property type="evidence" value="ECO:0007669"/>
    <property type="project" value="UniProtKB-SubCell"/>
</dbReference>
<evidence type="ECO:0000256" key="1">
    <source>
        <dbReference type="ARBA" id="ARBA00004442"/>
    </source>
</evidence>
<comment type="subcellular location">
    <subcellularLocation>
        <location evidence="1">Cell outer membrane</location>
    </subcellularLocation>
</comment>
<evidence type="ECO:0000256" key="3">
    <source>
        <dbReference type="ARBA" id="ARBA00023237"/>
    </source>
</evidence>
<evidence type="ECO:0000256" key="4">
    <source>
        <dbReference type="SAM" id="SignalP"/>
    </source>
</evidence>
<dbReference type="KEGG" id="cprv:CYPRO_1341"/>
<dbReference type="SUPFAM" id="SSF56935">
    <property type="entry name" value="Porins"/>
    <property type="match status" value="1"/>
</dbReference>
<dbReference type="InterPro" id="IPR036942">
    <property type="entry name" value="Beta-barrel_TonB_sf"/>
</dbReference>
<dbReference type="RefSeq" id="WP_114983863.1">
    <property type="nucleotide sequence ID" value="NZ_CP027806.1"/>
</dbReference>
<evidence type="ECO:0000313" key="5">
    <source>
        <dbReference type="EMBL" id="AXJ00597.1"/>
    </source>
</evidence>
<keyword evidence="2" id="KW-0472">Membrane</keyword>
<organism evidence="5 6">
    <name type="scientific">Cyclonatronum proteinivorum</name>
    <dbReference type="NCBI Taxonomy" id="1457365"/>
    <lineage>
        <taxon>Bacteria</taxon>
        <taxon>Pseudomonadati</taxon>
        <taxon>Balneolota</taxon>
        <taxon>Balneolia</taxon>
        <taxon>Balneolales</taxon>
        <taxon>Cyclonatronaceae</taxon>
        <taxon>Cyclonatronum</taxon>
    </lineage>
</organism>